<accession>A0ABQ4FTJ7</accession>
<organism evidence="1 2">
    <name type="scientific">Microbispora corallina</name>
    <dbReference type="NCBI Taxonomy" id="83302"/>
    <lineage>
        <taxon>Bacteria</taxon>
        <taxon>Bacillati</taxon>
        <taxon>Actinomycetota</taxon>
        <taxon>Actinomycetes</taxon>
        <taxon>Streptosporangiales</taxon>
        <taxon>Streptosporangiaceae</taxon>
        <taxon>Microbispora</taxon>
    </lineage>
</organism>
<protein>
    <submittedName>
        <fullName evidence="1">Adenylate kinase</fullName>
    </submittedName>
</protein>
<gene>
    <name evidence="1" type="ORF">Mco01_11450</name>
</gene>
<reference evidence="1 2" key="1">
    <citation type="submission" date="2021-01" db="EMBL/GenBank/DDBJ databases">
        <title>Whole genome shotgun sequence of Microbispora corallina NBRC 16416.</title>
        <authorList>
            <person name="Komaki H."/>
            <person name="Tamura T."/>
        </authorList>
    </citation>
    <scope>NUCLEOTIDE SEQUENCE [LARGE SCALE GENOMIC DNA]</scope>
    <source>
        <strain evidence="1 2">NBRC 16416</strain>
    </source>
</reference>
<keyword evidence="1" id="KW-0808">Transferase</keyword>
<dbReference type="InterPro" id="IPR027417">
    <property type="entry name" value="P-loop_NTPase"/>
</dbReference>
<keyword evidence="1" id="KW-0418">Kinase</keyword>
<dbReference type="RefSeq" id="WP_239103361.1">
    <property type="nucleotide sequence ID" value="NZ_BOOC01000003.1"/>
</dbReference>
<keyword evidence="2" id="KW-1185">Reference proteome</keyword>
<sequence length="180" mass="20158">MRAQAAGVAAWLATRPPRAGGVRVVAVEGRSGSGKTTLAAALAAEIPAPVVRMDDLYEGWDGLLAGVHRLVEWVLSPLARGRPARWRRYDWERFRYAEWHEARDLDALVVEGVGSGARQAWPYLSGLVWLEADDAVRRARALERDGEMYAPHWERWAAQEERYYAAHDVRSRAGIRIVTG</sequence>
<evidence type="ECO:0000313" key="2">
    <source>
        <dbReference type="Proteomes" id="UP000603904"/>
    </source>
</evidence>
<dbReference type="EMBL" id="BOOC01000003">
    <property type="protein sequence ID" value="GIH38145.1"/>
    <property type="molecule type" value="Genomic_DNA"/>
</dbReference>
<comment type="caution">
    <text evidence="1">The sequence shown here is derived from an EMBL/GenBank/DDBJ whole genome shotgun (WGS) entry which is preliminary data.</text>
</comment>
<dbReference type="Gene3D" id="3.40.50.300">
    <property type="entry name" value="P-loop containing nucleotide triphosphate hydrolases"/>
    <property type="match status" value="1"/>
</dbReference>
<name>A0ABQ4FTJ7_9ACTN</name>
<evidence type="ECO:0000313" key="1">
    <source>
        <dbReference type="EMBL" id="GIH38145.1"/>
    </source>
</evidence>
<dbReference type="SUPFAM" id="SSF52540">
    <property type="entry name" value="P-loop containing nucleoside triphosphate hydrolases"/>
    <property type="match status" value="1"/>
</dbReference>
<dbReference type="Proteomes" id="UP000603904">
    <property type="component" value="Unassembled WGS sequence"/>
</dbReference>
<proteinExistence type="predicted"/>
<dbReference type="GO" id="GO:0016301">
    <property type="term" value="F:kinase activity"/>
    <property type="evidence" value="ECO:0007669"/>
    <property type="project" value="UniProtKB-KW"/>
</dbReference>